<protein>
    <submittedName>
        <fullName evidence="2">Uncharacterized protein</fullName>
    </submittedName>
</protein>
<reference evidence="2" key="1">
    <citation type="submission" date="2023-05" db="EMBL/GenBank/DDBJ databases">
        <authorList>
            <person name="Stuckert A."/>
        </authorList>
    </citation>
    <scope>NUCLEOTIDE SEQUENCE</scope>
</reference>
<keyword evidence="1" id="KW-1133">Transmembrane helix</keyword>
<proteinExistence type="predicted"/>
<keyword evidence="1" id="KW-0472">Membrane</keyword>
<feature type="non-terminal residue" evidence="2">
    <location>
        <position position="80"/>
    </location>
</feature>
<feature type="transmembrane region" description="Helical" evidence="1">
    <location>
        <begin position="30"/>
        <end position="56"/>
    </location>
</feature>
<sequence length="80" mass="9279">MLIPKHNFATLTCVRKTVHTATTIVYLGGLYFGFFSGQIGLSFGGKMVVDIFFFYYQRKTAQNRYLLIFLLLSKENWTKI</sequence>
<dbReference type="Proteomes" id="UP001162483">
    <property type="component" value="Unassembled WGS sequence"/>
</dbReference>
<keyword evidence="3" id="KW-1185">Reference proteome</keyword>
<evidence type="ECO:0000313" key="3">
    <source>
        <dbReference type="Proteomes" id="UP001162483"/>
    </source>
</evidence>
<name>A0ABN9BW19_9NEOB</name>
<organism evidence="2 3">
    <name type="scientific">Staurois parvus</name>
    <dbReference type="NCBI Taxonomy" id="386267"/>
    <lineage>
        <taxon>Eukaryota</taxon>
        <taxon>Metazoa</taxon>
        <taxon>Chordata</taxon>
        <taxon>Craniata</taxon>
        <taxon>Vertebrata</taxon>
        <taxon>Euteleostomi</taxon>
        <taxon>Amphibia</taxon>
        <taxon>Batrachia</taxon>
        <taxon>Anura</taxon>
        <taxon>Neobatrachia</taxon>
        <taxon>Ranoidea</taxon>
        <taxon>Ranidae</taxon>
        <taxon>Staurois</taxon>
    </lineage>
</organism>
<evidence type="ECO:0000256" key="1">
    <source>
        <dbReference type="SAM" id="Phobius"/>
    </source>
</evidence>
<comment type="caution">
    <text evidence="2">The sequence shown here is derived from an EMBL/GenBank/DDBJ whole genome shotgun (WGS) entry which is preliminary data.</text>
</comment>
<keyword evidence="1" id="KW-0812">Transmembrane</keyword>
<gene>
    <name evidence="2" type="ORF">SPARVUS_LOCUS3808838</name>
</gene>
<accession>A0ABN9BW19</accession>
<dbReference type="EMBL" id="CATNWA010006357">
    <property type="protein sequence ID" value="CAI9551921.1"/>
    <property type="molecule type" value="Genomic_DNA"/>
</dbReference>
<evidence type="ECO:0000313" key="2">
    <source>
        <dbReference type="EMBL" id="CAI9551921.1"/>
    </source>
</evidence>